<dbReference type="AlphaFoldDB" id="A0A836C716"/>
<comment type="caution">
    <text evidence="1">The sequence shown here is derived from an EMBL/GenBank/DDBJ whole genome shotgun (WGS) entry which is preliminary data.</text>
</comment>
<protein>
    <submittedName>
        <fullName evidence="1">Uncharacterized protein</fullName>
    </submittedName>
</protein>
<name>A0A836C716_9STRA</name>
<evidence type="ECO:0000313" key="1">
    <source>
        <dbReference type="EMBL" id="KAG5175104.1"/>
    </source>
</evidence>
<keyword evidence="2" id="KW-1185">Reference proteome</keyword>
<dbReference type="EMBL" id="JAFCMP010000554">
    <property type="protein sequence ID" value="KAG5175104.1"/>
    <property type="molecule type" value="Genomic_DNA"/>
</dbReference>
<proteinExistence type="predicted"/>
<accession>A0A836C716</accession>
<organism evidence="1 2">
    <name type="scientific">Tribonema minus</name>
    <dbReference type="NCBI Taxonomy" id="303371"/>
    <lineage>
        <taxon>Eukaryota</taxon>
        <taxon>Sar</taxon>
        <taxon>Stramenopiles</taxon>
        <taxon>Ochrophyta</taxon>
        <taxon>PX clade</taxon>
        <taxon>Xanthophyceae</taxon>
        <taxon>Tribonematales</taxon>
        <taxon>Tribonemataceae</taxon>
        <taxon>Tribonema</taxon>
    </lineage>
</organism>
<dbReference type="Proteomes" id="UP000664859">
    <property type="component" value="Unassembled WGS sequence"/>
</dbReference>
<evidence type="ECO:0000313" key="2">
    <source>
        <dbReference type="Proteomes" id="UP000664859"/>
    </source>
</evidence>
<reference evidence="1" key="1">
    <citation type="submission" date="2021-02" db="EMBL/GenBank/DDBJ databases">
        <title>First Annotated Genome of the Yellow-green Alga Tribonema minus.</title>
        <authorList>
            <person name="Mahan K.M."/>
        </authorList>
    </citation>
    <scope>NUCLEOTIDE SEQUENCE</scope>
    <source>
        <strain evidence="1">UTEX B ZZ1240</strain>
    </source>
</reference>
<gene>
    <name evidence="1" type="ORF">JKP88DRAFT_339502</name>
</gene>
<sequence>MAAPPMPSAVMVKLYGIEEQVLPTTVKLHLLNAISLLQGAEQRKARGLAGRLEEPARLLAALSLASSQYASNSATGDETEALQSLLDCGMRSFFARLSLAGSRGSNGAFAPMHGMFASTTSNKLDVDGVLAEDAKHGRAVMEQGDGSSSSRNMCGFDGVHERIAELVALGLVAGDKEEKAHALLPNGARLDSDDMDALQSALSCTLGVVLARMMSEERKTRYSNAVTAHGARPATTPATQGIGAMVEKLLTVVSSSGDGARSLFPDLDAREGCFAASKYRDILVARKAELTALMEMMSQVQGLKRTIVDAQPAPMSPLPPPKRAALRSAAHLALKCNAALSSRGDSARSDRARGGVAEFRKALSVATEATECSDGDEQASPSLETNEFTGNRVLVI</sequence>